<evidence type="ECO:0000313" key="4">
    <source>
        <dbReference type="Proteomes" id="UP000002051"/>
    </source>
</evidence>
<dbReference type="HOGENOM" id="CLU_3017211_0_0_1"/>
<dbReference type="PaxDb" id="3880-AES59378"/>
<evidence type="ECO:0000313" key="5">
    <source>
        <dbReference type="Proteomes" id="UP000265566"/>
    </source>
</evidence>
<dbReference type="EMBL" id="CM001217">
    <property type="protein sequence ID" value="AES59378.1"/>
    <property type="molecule type" value="Genomic_DNA"/>
</dbReference>
<evidence type="ECO:0000313" key="1">
    <source>
        <dbReference type="EMBL" id="AES59378.1"/>
    </source>
</evidence>
<evidence type="ECO:0000313" key="2">
    <source>
        <dbReference type="EMBL" id="RHN77267.1"/>
    </source>
</evidence>
<reference evidence="1 4" key="1">
    <citation type="journal article" date="2011" name="Nature">
        <title>The Medicago genome provides insight into the evolution of rhizobial symbioses.</title>
        <authorList>
            <person name="Young N.D."/>
            <person name="Debelle F."/>
            <person name="Oldroyd G.E."/>
            <person name="Geurts R."/>
            <person name="Cannon S.B."/>
            <person name="Udvardi M.K."/>
            <person name="Benedito V.A."/>
            <person name="Mayer K.F."/>
            <person name="Gouzy J."/>
            <person name="Schoof H."/>
            <person name="Van de Peer Y."/>
            <person name="Proost S."/>
            <person name="Cook D.R."/>
            <person name="Meyers B.C."/>
            <person name="Spannagl M."/>
            <person name="Cheung F."/>
            <person name="De Mita S."/>
            <person name="Krishnakumar V."/>
            <person name="Gundlach H."/>
            <person name="Zhou S."/>
            <person name="Mudge J."/>
            <person name="Bharti A.K."/>
            <person name="Murray J.D."/>
            <person name="Naoumkina M.A."/>
            <person name="Rosen B."/>
            <person name="Silverstein K.A."/>
            <person name="Tang H."/>
            <person name="Rombauts S."/>
            <person name="Zhao P.X."/>
            <person name="Zhou P."/>
            <person name="Barbe V."/>
            <person name="Bardou P."/>
            <person name="Bechner M."/>
            <person name="Bellec A."/>
            <person name="Berger A."/>
            <person name="Berges H."/>
            <person name="Bidwell S."/>
            <person name="Bisseling T."/>
            <person name="Choisne N."/>
            <person name="Couloux A."/>
            <person name="Denny R."/>
            <person name="Deshpande S."/>
            <person name="Dai X."/>
            <person name="Doyle J.J."/>
            <person name="Dudez A.M."/>
            <person name="Farmer A.D."/>
            <person name="Fouteau S."/>
            <person name="Franken C."/>
            <person name="Gibelin C."/>
            <person name="Gish J."/>
            <person name="Goldstein S."/>
            <person name="Gonzalez A.J."/>
            <person name="Green P.J."/>
            <person name="Hallab A."/>
            <person name="Hartog M."/>
            <person name="Hua A."/>
            <person name="Humphray S.J."/>
            <person name="Jeong D.H."/>
            <person name="Jing Y."/>
            <person name="Jocker A."/>
            <person name="Kenton S.M."/>
            <person name="Kim D.J."/>
            <person name="Klee K."/>
            <person name="Lai H."/>
            <person name="Lang C."/>
            <person name="Lin S."/>
            <person name="Macmil S.L."/>
            <person name="Magdelenat G."/>
            <person name="Matthews L."/>
            <person name="McCorrison J."/>
            <person name="Monaghan E.L."/>
            <person name="Mun J.H."/>
            <person name="Najar F.Z."/>
            <person name="Nicholson C."/>
            <person name="Noirot C."/>
            <person name="O'Bleness M."/>
            <person name="Paule C.R."/>
            <person name="Poulain J."/>
            <person name="Prion F."/>
            <person name="Qin B."/>
            <person name="Qu C."/>
            <person name="Retzel E.F."/>
            <person name="Riddle C."/>
            <person name="Sallet E."/>
            <person name="Samain S."/>
            <person name="Samson N."/>
            <person name="Sanders I."/>
            <person name="Saurat O."/>
            <person name="Scarpelli C."/>
            <person name="Schiex T."/>
            <person name="Segurens B."/>
            <person name="Severin A.J."/>
            <person name="Sherrier D.J."/>
            <person name="Shi R."/>
            <person name="Sims S."/>
            <person name="Singer S.R."/>
            <person name="Sinharoy S."/>
            <person name="Sterck L."/>
            <person name="Viollet A."/>
            <person name="Wang B.B."/>
            <person name="Wang K."/>
            <person name="Wang M."/>
            <person name="Wang X."/>
            <person name="Warfsmann J."/>
            <person name="Weissenbach J."/>
            <person name="White D.D."/>
            <person name="White J.D."/>
            <person name="Wiley G.B."/>
            <person name="Wincker P."/>
            <person name="Xing Y."/>
            <person name="Yang L."/>
            <person name="Yao Z."/>
            <person name="Ying F."/>
            <person name="Zhai J."/>
            <person name="Zhou L."/>
            <person name="Zuber A."/>
            <person name="Denarie J."/>
            <person name="Dixon R.A."/>
            <person name="May G.D."/>
            <person name="Schwartz D.C."/>
            <person name="Rogers J."/>
            <person name="Quetier F."/>
            <person name="Town C.D."/>
            <person name="Roe B.A."/>
        </authorList>
    </citation>
    <scope>NUCLEOTIDE SEQUENCE [LARGE SCALE GENOMIC DNA]</scope>
    <source>
        <strain evidence="1">A17</strain>
        <strain evidence="3 4">cv. Jemalong A17</strain>
    </source>
</reference>
<name>G7I2A9_MEDTR</name>
<reference evidence="5" key="4">
    <citation type="journal article" date="2018" name="Nat. Plants">
        <title>Whole-genome landscape of Medicago truncatula symbiotic genes.</title>
        <authorList>
            <person name="Pecrix Y."/>
            <person name="Staton S.E."/>
            <person name="Sallet E."/>
            <person name="Lelandais-Briere C."/>
            <person name="Moreau S."/>
            <person name="Carrere S."/>
            <person name="Blein T."/>
            <person name="Jardinaud M.F."/>
            <person name="Latrasse D."/>
            <person name="Zouine M."/>
            <person name="Zahm M."/>
            <person name="Kreplak J."/>
            <person name="Mayjonade B."/>
            <person name="Satge C."/>
            <person name="Perez M."/>
            <person name="Cauet S."/>
            <person name="Marande W."/>
            <person name="Chantry-Darmon C."/>
            <person name="Lopez-Roques C."/>
            <person name="Bouchez O."/>
            <person name="Berard A."/>
            <person name="Debelle F."/>
            <person name="Munos S."/>
            <person name="Bendahmane A."/>
            <person name="Berges H."/>
            <person name="Niebel A."/>
            <person name="Buitink J."/>
            <person name="Frugier F."/>
            <person name="Benhamed M."/>
            <person name="Crespi M."/>
            <person name="Gouzy J."/>
            <person name="Gamas P."/>
        </authorList>
    </citation>
    <scope>NUCLEOTIDE SEQUENCE [LARGE SCALE GENOMIC DNA]</scope>
    <source>
        <strain evidence="5">cv. Jemalong A17</strain>
    </source>
</reference>
<reference evidence="2" key="5">
    <citation type="journal article" date="2018" name="Nat. Plants">
        <title>Whole-genome landscape of Medicago truncatula symbiotic genes.</title>
        <authorList>
            <person name="Pecrix Y."/>
            <person name="Gamas P."/>
            <person name="Carrere S."/>
        </authorList>
    </citation>
    <scope>NUCLEOTIDE SEQUENCE</scope>
    <source>
        <tissue evidence="2">Leaves</tissue>
    </source>
</reference>
<dbReference type="Proteomes" id="UP000002051">
    <property type="component" value="Unassembled WGS sequence"/>
</dbReference>
<dbReference type="Gramene" id="rna705">
    <property type="protein sequence ID" value="RHN77267.1"/>
    <property type="gene ID" value="gene705"/>
</dbReference>
<dbReference type="EMBL" id="PSQE01000001">
    <property type="protein sequence ID" value="RHN77267.1"/>
    <property type="molecule type" value="Genomic_DNA"/>
</dbReference>
<gene>
    <name evidence="1" type="ordered locus">MTR_1g018770</name>
    <name evidence="2" type="ORF">MtrunA17_Chr1g0152941</name>
</gene>
<reference evidence="3" key="3">
    <citation type="submission" date="2015-04" db="UniProtKB">
        <authorList>
            <consortium name="EnsemblPlants"/>
        </authorList>
    </citation>
    <scope>IDENTIFICATION</scope>
    <source>
        <strain evidence="3">cv. Jemalong A17</strain>
    </source>
</reference>
<dbReference type="AlphaFoldDB" id="G7I2A9"/>
<proteinExistence type="predicted"/>
<sequence>MYINKVVYFAFREIETTGHLFASCIKTRLIWECIFKWMDWNVAGWEDELIDTFFAL</sequence>
<reference evidence="1 4" key="2">
    <citation type="journal article" date="2014" name="BMC Genomics">
        <title>An improved genome release (version Mt4.0) for the model legume Medicago truncatula.</title>
        <authorList>
            <person name="Tang H."/>
            <person name="Krishnakumar V."/>
            <person name="Bidwell S."/>
            <person name="Rosen B."/>
            <person name="Chan A."/>
            <person name="Zhou S."/>
            <person name="Gentzbittel L."/>
            <person name="Childs K.L."/>
            <person name="Yandell M."/>
            <person name="Gundlach H."/>
            <person name="Mayer K.F."/>
            <person name="Schwartz D.C."/>
            <person name="Town C.D."/>
        </authorList>
    </citation>
    <scope>GENOME REANNOTATION</scope>
    <source>
        <strain evidence="3 4">cv. Jemalong A17</strain>
    </source>
</reference>
<protein>
    <submittedName>
        <fullName evidence="1 3">Uncharacterized protein</fullName>
    </submittedName>
</protein>
<accession>G7I2A9</accession>
<keyword evidence="4" id="KW-1185">Reference proteome</keyword>
<dbReference type="Proteomes" id="UP000265566">
    <property type="component" value="Chromosome 1"/>
</dbReference>
<dbReference type="EnsemblPlants" id="AES59378">
    <property type="protein sequence ID" value="AES59378"/>
    <property type="gene ID" value="MTR_1g018770"/>
</dbReference>
<evidence type="ECO:0000313" key="3">
    <source>
        <dbReference type="EnsemblPlants" id="AES59378"/>
    </source>
</evidence>
<organism evidence="1 4">
    <name type="scientific">Medicago truncatula</name>
    <name type="common">Barrel medic</name>
    <name type="synonym">Medicago tribuloides</name>
    <dbReference type="NCBI Taxonomy" id="3880"/>
    <lineage>
        <taxon>Eukaryota</taxon>
        <taxon>Viridiplantae</taxon>
        <taxon>Streptophyta</taxon>
        <taxon>Embryophyta</taxon>
        <taxon>Tracheophyta</taxon>
        <taxon>Spermatophyta</taxon>
        <taxon>Magnoliopsida</taxon>
        <taxon>eudicotyledons</taxon>
        <taxon>Gunneridae</taxon>
        <taxon>Pentapetalae</taxon>
        <taxon>rosids</taxon>
        <taxon>fabids</taxon>
        <taxon>Fabales</taxon>
        <taxon>Fabaceae</taxon>
        <taxon>Papilionoideae</taxon>
        <taxon>50 kb inversion clade</taxon>
        <taxon>NPAAA clade</taxon>
        <taxon>Hologalegina</taxon>
        <taxon>IRL clade</taxon>
        <taxon>Trifolieae</taxon>
        <taxon>Medicago</taxon>
    </lineage>
</organism>